<dbReference type="InterPro" id="IPR036527">
    <property type="entry name" value="SCP2_sterol-bd_dom_sf"/>
</dbReference>
<protein>
    <submittedName>
        <fullName evidence="2">SCP2 sterol-binding domain-containing protein</fullName>
    </submittedName>
</protein>
<evidence type="ECO:0000313" key="2">
    <source>
        <dbReference type="EMBL" id="MCO1335776.1"/>
    </source>
</evidence>
<reference evidence="2" key="1">
    <citation type="journal article" date="2022" name="Arch. Microbiol.">
        <title>Microbulbifer okhotskensis sp. nov., isolated from a deep bottom sediment of the Okhotsk Sea.</title>
        <authorList>
            <person name="Romanenko L."/>
            <person name="Kurilenko V."/>
            <person name="Otstavnykh N."/>
            <person name="Velansky P."/>
            <person name="Isaeva M."/>
            <person name="Mikhailov V."/>
        </authorList>
    </citation>
    <scope>NUCLEOTIDE SEQUENCE</scope>
    <source>
        <strain evidence="2">OS29</strain>
    </source>
</reference>
<name>A0A9X2J8P7_9GAMM</name>
<sequence>MLAVKRSISQLGYRFGCKILPLLPSWPGEVAFIKLLNTRLSEELHDGLFDFLDNQVLEVNVTDLQIRLRVSKRDAAFVRALADVEADSTISANFADFLAIASGREDPDTLFFQRRLCLGGQTEIGLTVKNRLDAFDRSRIPQWALRWLEVIAAELAVITPKYRE</sequence>
<organism evidence="2 3">
    <name type="scientific">Microbulbifer okhotskensis</name>
    <dbReference type="NCBI Taxonomy" id="2926617"/>
    <lineage>
        <taxon>Bacteria</taxon>
        <taxon>Pseudomonadati</taxon>
        <taxon>Pseudomonadota</taxon>
        <taxon>Gammaproteobacteria</taxon>
        <taxon>Cellvibrionales</taxon>
        <taxon>Microbulbiferaceae</taxon>
        <taxon>Microbulbifer</taxon>
    </lineage>
</organism>
<dbReference type="Pfam" id="PF02036">
    <property type="entry name" value="SCP2"/>
    <property type="match status" value="1"/>
</dbReference>
<dbReference type="EMBL" id="JALBWM010000081">
    <property type="protein sequence ID" value="MCO1335776.1"/>
    <property type="molecule type" value="Genomic_DNA"/>
</dbReference>
<feature type="domain" description="SCP2" evidence="1">
    <location>
        <begin position="36"/>
        <end position="132"/>
    </location>
</feature>
<gene>
    <name evidence="2" type="ORF">MO867_15680</name>
</gene>
<proteinExistence type="predicted"/>
<evidence type="ECO:0000313" key="3">
    <source>
        <dbReference type="Proteomes" id="UP001139028"/>
    </source>
</evidence>
<dbReference type="RefSeq" id="WP_252470798.1">
    <property type="nucleotide sequence ID" value="NZ_JALBWM010000081.1"/>
</dbReference>
<dbReference type="SUPFAM" id="SSF55718">
    <property type="entry name" value="SCP-like"/>
    <property type="match status" value="1"/>
</dbReference>
<accession>A0A9X2J8P7</accession>
<dbReference type="InterPro" id="IPR003033">
    <property type="entry name" value="SCP2_sterol-bd_dom"/>
</dbReference>
<keyword evidence="3" id="KW-1185">Reference proteome</keyword>
<dbReference type="Proteomes" id="UP001139028">
    <property type="component" value="Unassembled WGS sequence"/>
</dbReference>
<dbReference type="Gene3D" id="3.30.1050.10">
    <property type="entry name" value="SCP2 sterol-binding domain"/>
    <property type="match status" value="1"/>
</dbReference>
<dbReference type="AlphaFoldDB" id="A0A9X2J8P7"/>
<comment type="caution">
    <text evidence="2">The sequence shown here is derived from an EMBL/GenBank/DDBJ whole genome shotgun (WGS) entry which is preliminary data.</text>
</comment>
<evidence type="ECO:0000259" key="1">
    <source>
        <dbReference type="Pfam" id="PF02036"/>
    </source>
</evidence>